<gene>
    <name evidence="6" type="ORF">K505DRAFT_276813</name>
</gene>
<dbReference type="GO" id="GO:0016042">
    <property type="term" value="P:lipid catabolic process"/>
    <property type="evidence" value="ECO:0007669"/>
    <property type="project" value="UniProtKB-KW"/>
</dbReference>
<keyword evidence="3" id="KW-0442">Lipid degradation</keyword>
<keyword evidence="4" id="KW-0443">Lipid metabolism</keyword>
<feature type="compositionally biased region" description="Low complexity" evidence="5">
    <location>
        <begin position="624"/>
        <end position="637"/>
    </location>
</feature>
<evidence type="ECO:0000313" key="7">
    <source>
        <dbReference type="Proteomes" id="UP000799757"/>
    </source>
</evidence>
<feature type="region of interest" description="Disordered" evidence="5">
    <location>
        <begin position="160"/>
        <end position="196"/>
    </location>
</feature>
<reference evidence="6" key="1">
    <citation type="journal article" date="2020" name="Stud. Mycol.">
        <title>101 Dothideomycetes genomes: a test case for predicting lifestyles and emergence of pathogens.</title>
        <authorList>
            <person name="Haridas S."/>
            <person name="Albert R."/>
            <person name="Binder M."/>
            <person name="Bloem J."/>
            <person name="Labutti K."/>
            <person name="Salamov A."/>
            <person name="Andreopoulos B."/>
            <person name="Baker S."/>
            <person name="Barry K."/>
            <person name="Bills G."/>
            <person name="Bluhm B."/>
            <person name="Cannon C."/>
            <person name="Castanera R."/>
            <person name="Culley D."/>
            <person name="Daum C."/>
            <person name="Ezra D."/>
            <person name="Gonzalez J."/>
            <person name="Henrissat B."/>
            <person name="Kuo A."/>
            <person name="Liang C."/>
            <person name="Lipzen A."/>
            <person name="Lutzoni F."/>
            <person name="Magnuson J."/>
            <person name="Mondo S."/>
            <person name="Nolan M."/>
            <person name="Ohm R."/>
            <person name="Pangilinan J."/>
            <person name="Park H.-J."/>
            <person name="Ramirez L."/>
            <person name="Alfaro M."/>
            <person name="Sun H."/>
            <person name="Tritt A."/>
            <person name="Yoshinaga Y."/>
            <person name="Zwiers L.-H."/>
            <person name="Turgeon B."/>
            <person name="Goodwin S."/>
            <person name="Spatafora J."/>
            <person name="Crous P."/>
            <person name="Grigoriev I."/>
        </authorList>
    </citation>
    <scope>NUCLEOTIDE SEQUENCE</scope>
    <source>
        <strain evidence="6">CBS 109.77</strain>
    </source>
</reference>
<name>A0A6A6XAS6_9PLEO</name>
<dbReference type="EC" id="3.1.1.47" evidence="1"/>
<feature type="compositionally biased region" description="Polar residues" evidence="5">
    <location>
        <begin position="1"/>
        <end position="23"/>
    </location>
</feature>
<evidence type="ECO:0000256" key="2">
    <source>
        <dbReference type="ARBA" id="ARBA00022801"/>
    </source>
</evidence>
<feature type="region of interest" description="Disordered" evidence="5">
    <location>
        <begin position="591"/>
        <end position="654"/>
    </location>
</feature>
<dbReference type="AlphaFoldDB" id="A0A6A6XAS6"/>
<feature type="region of interest" description="Disordered" evidence="5">
    <location>
        <begin position="245"/>
        <end position="267"/>
    </location>
</feature>
<evidence type="ECO:0000256" key="3">
    <source>
        <dbReference type="ARBA" id="ARBA00022963"/>
    </source>
</evidence>
<protein>
    <recommendedName>
        <fullName evidence="1">1-alkyl-2-acetylglycerophosphocholine esterase</fullName>
        <ecNumber evidence="1">3.1.1.47</ecNumber>
    </recommendedName>
</protein>
<evidence type="ECO:0000256" key="1">
    <source>
        <dbReference type="ARBA" id="ARBA00013201"/>
    </source>
</evidence>
<dbReference type="GO" id="GO:0003847">
    <property type="term" value="F:1-alkyl-2-acetylglycerophosphocholine esterase activity"/>
    <property type="evidence" value="ECO:0007669"/>
    <property type="project" value="UniProtKB-EC"/>
</dbReference>
<dbReference type="PANTHER" id="PTHR10272">
    <property type="entry name" value="PLATELET-ACTIVATING FACTOR ACETYLHYDROLASE"/>
    <property type="match status" value="1"/>
</dbReference>
<keyword evidence="7" id="KW-1185">Reference proteome</keyword>
<dbReference type="OrthoDB" id="2363873at2759"/>
<dbReference type="EMBL" id="MU001923">
    <property type="protein sequence ID" value="KAF2793549.1"/>
    <property type="molecule type" value="Genomic_DNA"/>
</dbReference>
<dbReference type="InterPro" id="IPR029058">
    <property type="entry name" value="AB_hydrolase_fold"/>
</dbReference>
<evidence type="ECO:0000256" key="5">
    <source>
        <dbReference type="SAM" id="MobiDB-lite"/>
    </source>
</evidence>
<proteinExistence type="predicted"/>
<organism evidence="6 7">
    <name type="scientific">Melanomma pulvis-pyrius CBS 109.77</name>
    <dbReference type="NCBI Taxonomy" id="1314802"/>
    <lineage>
        <taxon>Eukaryota</taxon>
        <taxon>Fungi</taxon>
        <taxon>Dikarya</taxon>
        <taxon>Ascomycota</taxon>
        <taxon>Pezizomycotina</taxon>
        <taxon>Dothideomycetes</taxon>
        <taxon>Pleosporomycetidae</taxon>
        <taxon>Pleosporales</taxon>
        <taxon>Melanommataceae</taxon>
        <taxon>Melanomma</taxon>
    </lineage>
</organism>
<feature type="region of interest" description="Disordered" evidence="5">
    <location>
        <begin position="1"/>
        <end position="55"/>
    </location>
</feature>
<accession>A0A6A6XAS6</accession>
<dbReference type="PANTHER" id="PTHR10272:SF0">
    <property type="entry name" value="PLATELET-ACTIVATING FACTOR ACETYLHYDROLASE"/>
    <property type="match status" value="1"/>
</dbReference>
<feature type="compositionally biased region" description="Basic and acidic residues" evidence="5">
    <location>
        <begin position="252"/>
        <end position="267"/>
    </location>
</feature>
<dbReference type="Proteomes" id="UP000799757">
    <property type="component" value="Unassembled WGS sequence"/>
</dbReference>
<evidence type="ECO:0000256" key="4">
    <source>
        <dbReference type="ARBA" id="ARBA00023098"/>
    </source>
</evidence>
<dbReference type="Pfam" id="PF03403">
    <property type="entry name" value="PAF-AH_p_II"/>
    <property type="match status" value="1"/>
</dbReference>
<evidence type="ECO:0000313" key="6">
    <source>
        <dbReference type="EMBL" id="KAF2793549.1"/>
    </source>
</evidence>
<keyword evidence="2" id="KW-0378">Hydrolase</keyword>
<dbReference type="Gene3D" id="3.40.50.1820">
    <property type="entry name" value="alpha/beta hydrolase"/>
    <property type="match status" value="1"/>
</dbReference>
<sequence>MSFSARVTGTQSSHELGRTNSAIGGTGKVPNAQKPRSRPPTSLRDKLARHLPTYSGPYSVGSMDIEVPVESPRTFSSITRHGRHLLQLETVLFTLYYPAAIGSGSGRDPSGRRTWSRETWLPRPRIQLAKGYGKFAGLPEPVAVGFCGATTMFAKLRGFRNAPPATHWPPEGNSKRRGYKNKNRTGPPPPGGSKEPVFPLLIFSHGLGGTRTAYSTMCGEFASYGFVVCAIEHRDGSGPRTFVNHARGGEQSTERPTKLGKVDHSEKEERQGYHKVDYIFPKNNPFDTSPSNEEGVDSELRAAQIDLRLAEIEEAYRVLREISEGRGEGIARQNRREEGCIGGSSRGLKGVDWAGWKNRFHADKFIMAGHSFGAATVVEVLRNADRFENVQAGIIYDIWGAPIKPPEEDARHRIHSPLLGINSEAFMYWQTNFDAVMTLMNEAKEQGAPAFLCTVRGSVHISQSDFSVLYKHACSFFLKATVHPQRAIDLNISASLEFLRDVITTKGAGKSIIKRCLTDEGLLQLEPLDQVPDDQKPDDQYIAAKLKVPHEFKTRLAASVQRKIKRNKIHGFYNPGDEMWMHFKPEGHELRNWQLKRKGTERGTERESEDKSESSSEDEGNMVTSSGDTSGDTSQDTWLGCPPPLRSSTDIEHT</sequence>
<feature type="compositionally biased region" description="Basic and acidic residues" evidence="5">
    <location>
        <begin position="598"/>
        <end position="614"/>
    </location>
</feature>
<dbReference type="SUPFAM" id="SSF53474">
    <property type="entry name" value="alpha/beta-Hydrolases"/>
    <property type="match status" value="1"/>
</dbReference>